<evidence type="ECO:0000313" key="2">
    <source>
        <dbReference type="EMBL" id="KIL68932.1"/>
    </source>
</evidence>
<evidence type="ECO:0008006" key="4">
    <source>
        <dbReference type="Google" id="ProtNLM"/>
    </source>
</evidence>
<dbReference type="GO" id="GO:0038203">
    <property type="term" value="P:TORC2 signaling"/>
    <property type="evidence" value="ECO:0007669"/>
    <property type="project" value="TreeGrafter"/>
</dbReference>
<proteinExistence type="predicted"/>
<dbReference type="HOGENOM" id="CLU_016137_1_0_1"/>
<dbReference type="STRING" id="946122.A0A0C2X404"/>
<dbReference type="Pfam" id="PF08539">
    <property type="entry name" value="HbrB"/>
    <property type="match status" value="1"/>
</dbReference>
<feature type="region of interest" description="Disordered" evidence="1">
    <location>
        <begin position="72"/>
        <end position="91"/>
    </location>
</feature>
<feature type="region of interest" description="Disordered" evidence="1">
    <location>
        <begin position="1"/>
        <end position="59"/>
    </location>
</feature>
<accession>A0A0C2X404</accession>
<organism evidence="2 3">
    <name type="scientific">Amanita muscaria (strain Koide BX008)</name>
    <dbReference type="NCBI Taxonomy" id="946122"/>
    <lineage>
        <taxon>Eukaryota</taxon>
        <taxon>Fungi</taxon>
        <taxon>Dikarya</taxon>
        <taxon>Basidiomycota</taxon>
        <taxon>Agaricomycotina</taxon>
        <taxon>Agaricomycetes</taxon>
        <taxon>Agaricomycetidae</taxon>
        <taxon>Agaricales</taxon>
        <taxon>Pluteineae</taxon>
        <taxon>Amanitaceae</taxon>
        <taxon>Amanita</taxon>
    </lineage>
</organism>
<evidence type="ECO:0000313" key="3">
    <source>
        <dbReference type="Proteomes" id="UP000054549"/>
    </source>
</evidence>
<gene>
    <name evidence="2" type="ORF">M378DRAFT_1058591</name>
</gene>
<dbReference type="OrthoDB" id="2290221at2759"/>
<dbReference type="PANTHER" id="PTHR32428">
    <property type="entry name" value="TARGET OF RAPAMYCIN COMPLEX 2 SUBUNIT BIT61-RELATED"/>
    <property type="match status" value="1"/>
</dbReference>
<feature type="region of interest" description="Disordered" evidence="1">
    <location>
        <begin position="420"/>
        <end position="453"/>
    </location>
</feature>
<sequence>MVSGWSSIQAHIHGSRKSHEQPRTTSGSSDVDETETRRSSTDATPRPTPSLPQDLDSSSSKRLPFFIEKLSSSSRAQNTSTVHLHRPDFGLLSPNSSSDLLSLSDMTSSGIPTAPKSHASPSKAPYNRTYDSKLVTREMHRLGVSSPLAPVISSAPSTSSLTLPAPSIMASSLSQSSSADPWRLLHVHVLPLFNGEPLRIPIEDLNTLVKRHIQTVVSSSPPRALLTLEQDASELIASGMVTLNAKLMEIEDEKLVARVVEIWGFFWDNVLNYVEGVLLPLQTDQLLSSLYRAPKSHHRATSPSRQNTAQAMLSLSNVSPTHIDVRSIALRSFRDRVILPLSERLYARLALPNRQDNYHESPGHQQPRLQQMLLVLSAQSTYRPSRLSLKTPTSQPSAGEAAISDLLRVVRNPSAQTNTTLLSPGNHVRTPSFLSGGLPRDRRGRIAQKRKSKPLTLSSLNDENLEETPRVESTLNMLQLGREREREILESLRSPDIEATGSMGGWGLGEGRAEVGKTIDEEEDEPLDWDQAQVSSVK</sequence>
<dbReference type="GO" id="GO:0031932">
    <property type="term" value="C:TORC2 complex"/>
    <property type="evidence" value="ECO:0007669"/>
    <property type="project" value="TreeGrafter"/>
</dbReference>
<reference evidence="2 3" key="1">
    <citation type="submission" date="2014-04" db="EMBL/GenBank/DDBJ databases">
        <title>Evolutionary Origins and Diversification of the Mycorrhizal Mutualists.</title>
        <authorList>
            <consortium name="DOE Joint Genome Institute"/>
            <consortium name="Mycorrhizal Genomics Consortium"/>
            <person name="Kohler A."/>
            <person name="Kuo A."/>
            <person name="Nagy L.G."/>
            <person name="Floudas D."/>
            <person name="Copeland A."/>
            <person name="Barry K.W."/>
            <person name="Cichocki N."/>
            <person name="Veneault-Fourrey C."/>
            <person name="LaButti K."/>
            <person name="Lindquist E.A."/>
            <person name="Lipzen A."/>
            <person name="Lundell T."/>
            <person name="Morin E."/>
            <person name="Murat C."/>
            <person name="Riley R."/>
            <person name="Ohm R."/>
            <person name="Sun H."/>
            <person name="Tunlid A."/>
            <person name="Henrissat B."/>
            <person name="Grigoriev I.V."/>
            <person name="Hibbett D.S."/>
            <person name="Martin F."/>
        </authorList>
    </citation>
    <scope>NUCLEOTIDE SEQUENCE [LARGE SCALE GENOMIC DNA]</scope>
    <source>
        <strain evidence="2 3">Koide BX008</strain>
    </source>
</reference>
<feature type="region of interest" description="Disordered" evidence="1">
    <location>
        <begin position="103"/>
        <end position="127"/>
    </location>
</feature>
<feature type="compositionally biased region" description="Basic residues" evidence="1">
    <location>
        <begin position="442"/>
        <end position="453"/>
    </location>
</feature>
<keyword evidence="3" id="KW-1185">Reference proteome</keyword>
<dbReference type="InParanoid" id="A0A0C2X404"/>
<dbReference type="InterPro" id="IPR013745">
    <property type="entry name" value="Bit61/PRR5"/>
</dbReference>
<protein>
    <recommendedName>
        <fullName evidence="4">HbrB-domain-containing protein</fullName>
    </recommendedName>
</protein>
<dbReference type="EMBL" id="KN818227">
    <property type="protein sequence ID" value="KIL68932.1"/>
    <property type="molecule type" value="Genomic_DNA"/>
</dbReference>
<name>A0A0C2X404_AMAMK</name>
<dbReference type="Proteomes" id="UP000054549">
    <property type="component" value="Unassembled WGS sequence"/>
</dbReference>
<dbReference type="AlphaFoldDB" id="A0A0C2X404"/>
<evidence type="ECO:0000256" key="1">
    <source>
        <dbReference type="SAM" id="MobiDB-lite"/>
    </source>
</evidence>
<feature type="region of interest" description="Disordered" evidence="1">
    <location>
        <begin position="495"/>
        <end position="538"/>
    </location>
</feature>
<feature type="compositionally biased region" description="Polar residues" evidence="1">
    <location>
        <begin position="72"/>
        <end position="82"/>
    </location>
</feature>
<dbReference type="PANTHER" id="PTHR32428:SF2">
    <property type="entry name" value="TARGET OF RAPAMYCIN COMPLEX 2 SUBUNIT BIT61-RELATED"/>
    <property type="match status" value="1"/>
</dbReference>